<dbReference type="GO" id="GO:0016042">
    <property type="term" value="P:lipid catabolic process"/>
    <property type="evidence" value="ECO:0007669"/>
    <property type="project" value="UniProtKB-UniRule"/>
</dbReference>
<keyword evidence="4" id="KW-1133">Transmembrane helix</keyword>
<evidence type="ECO:0000259" key="5">
    <source>
        <dbReference type="PROSITE" id="PS51635"/>
    </source>
</evidence>
<keyword evidence="7" id="KW-1185">Reference proteome</keyword>
<proteinExistence type="inferred from homology"/>
<comment type="similarity">
    <text evidence="1">Belongs to the patatin family.</text>
</comment>
<dbReference type="STRING" id="1434700.SAMN06296427_102437"/>
<dbReference type="InterPro" id="IPR016035">
    <property type="entry name" value="Acyl_Trfase/lysoPLipase"/>
</dbReference>
<feature type="short sequence motif" description="GXSXG" evidence="3">
    <location>
        <begin position="57"/>
        <end position="61"/>
    </location>
</feature>
<evidence type="ECO:0000256" key="2">
    <source>
        <dbReference type="ARBA" id="ARBA00023098"/>
    </source>
</evidence>
<dbReference type="InterPro" id="IPR002641">
    <property type="entry name" value="PNPLA_dom"/>
</dbReference>
<keyword evidence="4" id="KW-0812">Transmembrane</keyword>
<organism evidence="6 7">
    <name type="scientific">Moheibacter sediminis</name>
    <dbReference type="NCBI Taxonomy" id="1434700"/>
    <lineage>
        <taxon>Bacteria</taxon>
        <taxon>Pseudomonadati</taxon>
        <taxon>Bacteroidota</taxon>
        <taxon>Flavobacteriia</taxon>
        <taxon>Flavobacteriales</taxon>
        <taxon>Weeksellaceae</taxon>
        <taxon>Moheibacter</taxon>
    </lineage>
</organism>
<dbReference type="Gene3D" id="3.40.1090.10">
    <property type="entry name" value="Cytosolic phospholipase A2 catalytic domain"/>
    <property type="match status" value="1"/>
</dbReference>
<feature type="short sequence motif" description="GXGXXG" evidence="3">
    <location>
        <begin position="19"/>
        <end position="24"/>
    </location>
</feature>
<evidence type="ECO:0000256" key="4">
    <source>
        <dbReference type="SAM" id="Phobius"/>
    </source>
</evidence>
<evidence type="ECO:0000256" key="1">
    <source>
        <dbReference type="ARBA" id="ARBA00010240"/>
    </source>
</evidence>
<evidence type="ECO:0000313" key="6">
    <source>
        <dbReference type="EMBL" id="SMC46921.1"/>
    </source>
</evidence>
<evidence type="ECO:0000313" key="7">
    <source>
        <dbReference type="Proteomes" id="UP000192393"/>
    </source>
</evidence>
<keyword evidence="2 3" id="KW-0443">Lipid metabolism</keyword>
<dbReference type="SUPFAM" id="SSF52151">
    <property type="entry name" value="FabD/lysophospholipase-like"/>
    <property type="match status" value="1"/>
</dbReference>
<dbReference type="Proteomes" id="UP000192393">
    <property type="component" value="Unassembled WGS sequence"/>
</dbReference>
<feature type="short sequence motif" description="DGA/G" evidence="3">
    <location>
        <begin position="200"/>
        <end position="202"/>
    </location>
</feature>
<dbReference type="GO" id="GO:0047372">
    <property type="term" value="F:monoacylglycerol lipase activity"/>
    <property type="evidence" value="ECO:0007669"/>
    <property type="project" value="TreeGrafter"/>
</dbReference>
<dbReference type="OrthoDB" id="9807112at2"/>
<dbReference type="RefSeq" id="WP_084016575.1">
    <property type="nucleotide sequence ID" value="NZ_FWXS01000002.1"/>
</dbReference>
<keyword evidence="4" id="KW-0472">Membrane</keyword>
<dbReference type="Pfam" id="PF01734">
    <property type="entry name" value="Patatin"/>
    <property type="match status" value="1"/>
</dbReference>
<dbReference type="PANTHER" id="PTHR32176:SF92">
    <property type="entry name" value="XYLOSE ISOMERASE"/>
    <property type="match status" value="1"/>
</dbReference>
<keyword evidence="3 6" id="KW-0378">Hydrolase</keyword>
<dbReference type="AlphaFoldDB" id="A0A1W1ZFS5"/>
<feature type="active site" description="Nucleophile" evidence="3">
    <location>
        <position position="59"/>
    </location>
</feature>
<protein>
    <submittedName>
        <fullName evidence="6">Patatin-like phospholipase/acyl hydrolase</fullName>
    </submittedName>
</protein>
<dbReference type="EMBL" id="FWXS01000002">
    <property type="protein sequence ID" value="SMC46921.1"/>
    <property type="molecule type" value="Genomic_DNA"/>
</dbReference>
<feature type="active site" description="Proton acceptor" evidence="3">
    <location>
        <position position="200"/>
    </location>
</feature>
<keyword evidence="3" id="KW-0442">Lipid degradation</keyword>
<feature type="transmembrane region" description="Helical" evidence="4">
    <location>
        <begin position="12"/>
        <end position="34"/>
    </location>
</feature>
<feature type="domain" description="PNPLA" evidence="5">
    <location>
        <begin position="15"/>
        <end position="213"/>
    </location>
</feature>
<accession>A0A1W1ZFS5</accession>
<name>A0A1W1ZFS5_9FLAO</name>
<dbReference type="PROSITE" id="PS51635">
    <property type="entry name" value="PNPLA"/>
    <property type="match status" value="1"/>
</dbReference>
<sequence>MANKDRTYNKKIRILSLDGGGIRGIITCIILRYIEEQLQKYDDPNAKLGDYFDLISGSSTGGLIASILLVPNSQKKAKYSIEKALELYAEKGESIFNVKLWQKIINPFGVLDERISEKELEKQLNEFFGNLKLSEFIKPCLITSYDTENRRAKLFNTLDGEDLVDNFYVKDVCRATSAAPTYFEPAYITSLYGQTYTLIDGGVYANNPTLCAYAEARKIPFAKVLKDELKPDYPIVNEMIIISIGTGTVLKPYSHRELKNAGKIKWIQPLIDMLLSANAETVDYQILQMYETLGVRNKLNYHRINPALKNASSEMDNASKKNIEALIQAGLAYIDDNREELNTIVKKLISHK</sequence>
<dbReference type="PANTHER" id="PTHR32176">
    <property type="entry name" value="XYLOSE ISOMERASE"/>
    <property type="match status" value="1"/>
</dbReference>
<gene>
    <name evidence="6" type="ORF">SAMN06296427_102437</name>
</gene>
<dbReference type="GO" id="GO:0004620">
    <property type="term" value="F:phospholipase activity"/>
    <property type="evidence" value="ECO:0007669"/>
    <property type="project" value="TreeGrafter"/>
</dbReference>
<evidence type="ECO:0000256" key="3">
    <source>
        <dbReference type="PROSITE-ProRule" id="PRU01161"/>
    </source>
</evidence>
<reference evidence="6 7" key="1">
    <citation type="submission" date="2017-04" db="EMBL/GenBank/DDBJ databases">
        <authorList>
            <person name="Afonso C.L."/>
            <person name="Miller P.J."/>
            <person name="Scott M.A."/>
            <person name="Spackman E."/>
            <person name="Goraichik I."/>
            <person name="Dimitrov K.M."/>
            <person name="Suarez D.L."/>
            <person name="Swayne D.E."/>
        </authorList>
    </citation>
    <scope>NUCLEOTIDE SEQUENCE [LARGE SCALE GENOMIC DNA]</scope>
    <source>
        <strain evidence="6 7">CGMCC 1.12708</strain>
    </source>
</reference>
<feature type="transmembrane region" description="Helical" evidence="4">
    <location>
        <begin position="54"/>
        <end position="71"/>
    </location>
</feature>